<keyword evidence="2 8" id="KW-0863">Zinc-finger</keyword>
<feature type="compositionally biased region" description="Low complexity" evidence="10">
    <location>
        <begin position="116"/>
        <end position="131"/>
    </location>
</feature>
<evidence type="ECO:0000256" key="4">
    <source>
        <dbReference type="ARBA" id="ARBA00023015"/>
    </source>
</evidence>
<sequence length="302" mass="32256">MVFTTVPLYIDPPNWPQQEQEGGQEGTAIGIGTVSVPASAATAGRARGARPPASEATALRCPRCDSTNTKFCYYNNYSLSQPRHFCKTCRRYWTRGGALRNVPVGGGCRKNKRTKNNSSNSGSSASSSRPSPQLDHHSAVTTEQLGFPMAIPEFMNANRQASGRDFSTTPVELLDMVDFRVQAGQLGQHNFLGFGQGEGLVGLQQQGFYGLEGGEQGYVGASGLRIRNPLEDVENGFMGASGFRGRNTGNIPQAAVKLEDGRSLGLVAAGLGVQRPDSGSGEQYWNPWTDLSGFTSSTGPLL</sequence>
<dbReference type="Proteomes" id="UP000017836">
    <property type="component" value="Unassembled WGS sequence"/>
</dbReference>
<dbReference type="GO" id="GO:0003677">
    <property type="term" value="F:DNA binding"/>
    <property type="evidence" value="ECO:0007669"/>
    <property type="project" value="UniProtKB-UniRule"/>
</dbReference>
<keyword evidence="13" id="KW-1185">Reference proteome</keyword>
<name>W1PJI4_AMBTC</name>
<evidence type="ECO:0000256" key="3">
    <source>
        <dbReference type="ARBA" id="ARBA00022833"/>
    </source>
</evidence>
<keyword evidence="7 8" id="KW-0539">Nucleus</keyword>
<dbReference type="HOGENOM" id="CLU_036438_0_2_1"/>
<evidence type="ECO:0000256" key="7">
    <source>
        <dbReference type="ARBA" id="ARBA00023242"/>
    </source>
</evidence>
<evidence type="ECO:0000313" key="12">
    <source>
        <dbReference type="EMBL" id="ERN07821.1"/>
    </source>
</evidence>
<proteinExistence type="predicted"/>
<dbReference type="OrthoDB" id="1927254at2759"/>
<accession>W1PJI4</accession>
<dbReference type="InterPro" id="IPR045174">
    <property type="entry name" value="Dof"/>
</dbReference>
<feature type="domain" description="Dof-type" evidence="11">
    <location>
        <begin position="59"/>
        <end position="113"/>
    </location>
</feature>
<comment type="subcellular location">
    <subcellularLocation>
        <location evidence="8 9">Nucleus</location>
    </subcellularLocation>
</comment>
<evidence type="ECO:0000259" key="11">
    <source>
        <dbReference type="PROSITE" id="PS50884"/>
    </source>
</evidence>
<dbReference type="Pfam" id="PF02701">
    <property type="entry name" value="Zn_ribbon_Dof"/>
    <property type="match status" value="1"/>
</dbReference>
<dbReference type="PANTHER" id="PTHR31992">
    <property type="entry name" value="DOF ZINC FINGER PROTEIN DOF1.4-RELATED"/>
    <property type="match status" value="1"/>
</dbReference>
<reference evidence="13" key="1">
    <citation type="journal article" date="2013" name="Science">
        <title>The Amborella genome and the evolution of flowering plants.</title>
        <authorList>
            <consortium name="Amborella Genome Project"/>
        </authorList>
    </citation>
    <scope>NUCLEOTIDE SEQUENCE [LARGE SCALE GENOMIC DNA]</scope>
</reference>
<dbReference type="PROSITE" id="PS50884">
    <property type="entry name" value="ZF_DOF_2"/>
    <property type="match status" value="1"/>
</dbReference>
<dbReference type="GO" id="GO:0008270">
    <property type="term" value="F:zinc ion binding"/>
    <property type="evidence" value="ECO:0007669"/>
    <property type="project" value="UniProtKB-KW"/>
</dbReference>
<feature type="region of interest" description="Disordered" evidence="10">
    <location>
        <begin position="103"/>
        <end position="137"/>
    </location>
</feature>
<evidence type="ECO:0000256" key="8">
    <source>
        <dbReference type="PROSITE-ProRule" id="PRU00071"/>
    </source>
</evidence>
<evidence type="ECO:0000313" key="13">
    <source>
        <dbReference type="Proteomes" id="UP000017836"/>
    </source>
</evidence>
<evidence type="ECO:0000256" key="6">
    <source>
        <dbReference type="ARBA" id="ARBA00023163"/>
    </source>
</evidence>
<evidence type="ECO:0000256" key="9">
    <source>
        <dbReference type="RuleBase" id="RU369094"/>
    </source>
</evidence>
<dbReference type="eggNOG" id="ENOG502QTHW">
    <property type="taxonomic scope" value="Eukaryota"/>
</dbReference>
<keyword evidence="6 9" id="KW-0804">Transcription</keyword>
<dbReference type="PROSITE" id="PS01361">
    <property type="entry name" value="ZF_DOF_1"/>
    <property type="match status" value="1"/>
</dbReference>
<evidence type="ECO:0000256" key="2">
    <source>
        <dbReference type="ARBA" id="ARBA00022771"/>
    </source>
</evidence>
<dbReference type="KEGG" id="atr:18436056"/>
<evidence type="ECO:0000256" key="1">
    <source>
        <dbReference type="ARBA" id="ARBA00022723"/>
    </source>
</evidence>
<dbReference type="GO" id="GO:0003700">
    <property type="term" value="F:DNA-binding transcription factor activity"/>
    <property type="evidence" value="ECO:0007669"/>
    <property type="project" value="UniProtKB-UniRule"/>
</dbReference>
<gene>
    <name evidence="12" type="ORF">AMTR_s00012p00176640</name>
</gene>
<dbReference type="AlphaFoldDB" id="W1PJI4"/>
<dbReference type="InterPro" id="IPR003851">
    <property type="entry name" value="Znf_Dof"/>
</dbReference>
<comment type="function">
    <text evidence="9">Transcription factor that binds specifically to a 5'-AA[AG]G-3' consensus core sequence.</text>
</comment>
<evidence type="ECO:0000256" key="10">
    <source>
        <dbReference type="SAM" id="MobiDB-lite"/>
    </source>
</evidence>
<evidence type="ECO:0000256" key="5">
    <source>
        <dbReference type="ARBA" id="ARBA00023125"/>
    </source>
</evidence>
<keyword evidence="5 8" id="KW-0238">DNA-binding</keyword>
<keyword evidence="1 9" id="KW-0479">Metal-binding</keyword>
<organism evidence="12 13">
    <name type="scientific">Amborella trichopoda</name>
    <dbReference type="NCBI Taxonomy" id="13333"/>
    <lineage>
        <taxon>Eukaryota</taxon>
        <taxon>Viridiplantae</taxon>
        <taxon>Streptophyta</taxon>
        <taxon>Embryophyta</taxon>
        <taxon>Tracheophyta</taxon>
        <taxon>Spermatophyta</taxon>
        <taxon>Magnoliopsida</taxon>
        <taxon>Amborellales</taxon>
        <taxon>Amborellaceae</taxon>
        <taxon>Amborella</taxon>
    </lineage>
</organism>
<protein>
    <recommendedName>
        <fullName evidence="9">Dof zinc finger protein</fullName>
    </recommendedName>
</protein>
<dbReference type="Gramene" id="ERN07821">
    <property type="protein sequence ID" value="ERN07821"/>
    <property type="gene ID" value="AMTR_s00012p00176640"/>
</dbReference>
<keyword evidence="3 9" id="KW-0862">Zinc</keyword>
<keyword evidence="4 9" id="KW-0805">Transcription regulation</keyword>
<dbReference type="EMBL" id="KI393609">
    <property type="protein sequence ID" value="ERN07821.1"/>
    <property type="molecule type" value="Genomic_DNA"/>
</dbReference>
<dbReference type="GO" id="GO:0005634">
    <property type="term" value="C:nucleus"/>
    <property type="evidence" value="ECO:0007669"/>
    <property type="project" value="UniProtKB-SubCell"/>
</dbReference>
<dbReference type="PANTHER" id="PTHR31992:SF193">
    <property type="entry name" value="DOF ZINC FINGER PROTEIN DOF3.6"/>
    <property type="match status" value="1"/>
</dbReference>